<accession>A0A034V9F0</accession>
<dbReference type="InterPro" id="IPR011765">
    <property type="entry name" value="Pept_M16_N"/>
</dbReference>
<evidence type="ECO:0000256" key="1">
    <source>
        <dbReference type="ARBA" id="ARBA00004173"/>
    </source>
</evidence>
<dbReference type="GeneID" id="105230078"/>
<dbReference type="Pfam" id="PF05193">
    <property type="entry name" value="Peptidase_M16_C"/>
    <property type="match status" value="1"/>
</dbReference>
<dbReference type="OrthoDB" id="6369905at2759"/>
<dbReference type="RefSeq" id="XP_011208961.2">
    <property type="nucleotide sequence ID" value="XM_011210659.4"/>
</dbReference>
<proteinExistence type="predicted"/>
<dbReference type="FunFam" id="3.30.830.10:FF:000039">
    <property type="entry name" value="Ubiquinol-cytochrome c reductase core subunit 2"/>
    <property type="match status" value="1"/>
</dbReference>
<evidence type="ECO:0000259" key="4">
    <source>
        <dbReference type="Pfam" id="PF00675"/>
    </source>
</evidence>
<reference evidence="6" key="1">
    <citation type="journal article" date="2014" name="BMC Genomics">
        <title>Characterizing the developmental transcriptome of the oriental fruit fly, Bactrocera dorsalis (Diptera: Tephritidae) through comparative genomic analysis with Drosophila melanogaster utilizing modENCODE datasets.</title>
        <authorList>
            <person name="Geib S.M."/>
            <person name="Calla B."/>
            <person name="Hall B."/>
            <person name="Hou S."/>
            <person name="Manoukis N.C."/>
        </authorList>
    </citation>
    <scope>NUCLEOTIDE SEQUENCE</scope>
    <source>
        <strain evidence="6">Punador</strain>
    </source>
</reference>
<dbReference type="KEGG" id="bdr:105230078"/>
<dbReference type="GO" id="GO:0016020">
    <property type="term" value="C:membrane"/>
    <property type="evidence" value="ECO:0007669"/>
    <property type="project" value="UniProtKB-ARBA"/>
</dbReference>
<dbReference type="InterPro" id="IPR011249">
    <property type="entry name" value="Metalloenz_LuxS/M16"/>
</dbReference>
<dbReference type="PANTHER" id="PTHR11851">
    <property type="entry name" value="METALLOPROTEASE"/>
    <property type="match status" value="1"/>
</dbReference>
<name>A0A034V9F0_BACDO</name>
<evidence type="ECO:0000256" key="2">
    <source>
        <dbReference type="ARBA" id="ARBA00022946"/>
    </source>
</evidence>
<evidence type="ECO:0000313" key="6">
    <source>
        <dbReference type="EMBL" id="JAC39149.1"/>
    </source>
</evidence>
<evidence type="ECO:0000259" key="5">
    <source>
        <dbReference type="Pfam" id="PF05193"/>
    </source>
</evidence>
<dbReference type="GO" id="GO:0046872">
    <property type="term" value="F:metal ion binding"/>
    <property type="evidence" value="ECO:0007669"/>
    <property type="project" value="InterPro"/>
</dbReference>
<dbReference type="FunFam" id="3.30.830.10:FF:000021">
    <property type="entry name" value="Cytochrome b-c1 complex subunit 2"/>
    <property type="match status" value="1"/>
</dbReference>
<dbReference type="EMBL" id="GAKP01019803">
    <property type="protein sequence ID" value="JAC39149.1"/>
    <property type="molecule type" value="Transcribed_RNA"/>
</dbReference>
<dbReference type="InterPro" id="IPR007863">
    <property type="entry name" value="Peptidase_M16_C"/>
</dbReference>
<dbReference type="PANTHER" id="PTHR11851:SF226">
    <property type="entry name" value="CYTOCHROME B-C1 COMPLEX SUBUNIT 2, MITOCHONDRIAL"/>
    <property type="match status" value="1"/>
</dbReference>
<dbReference type="AlphaFoldDB" id="A0A034V9F0"/>
<sequence length="442" mass="46081">MACNANKAPFLRSIAKRGLASQCPRPLGQAAEVQSTVLNNKLVVATAEASLPITRVSIVLRAGSRNESYENQGAAHLLRIAANLSTKNSTAFAITRNIQQVGGSLSASNDRELVTYTVETTANQIETGLRYLQDLVQPAFKPWELADNVPLLRTQVSSVSPQERAVELLHKAAFHSGLGNSIYIPKHQIGKLSSESLLHYVANTFTPSRCAVVGVGIDQNTLSGFAQNLELASGSGKSNSTSYYGGDARKDTAGNVAHVAVAGQGGSLLNQKEALAFAVLKQAVGSGAATKRGNINGTFGKALQNAVTDASVSYKTINAAYEDAGLFGFLVSTDGQNIGKAVDALTRALKSGSVSSNDVNRGKALLKAAILESYSTDSSLINVIGVQAAHLKQVQSIESLLSAVDGVTQQEVQEAAKKAGSSKLSVAAVGNLANVPYASDLA</sequence>
<feature type="domain" description="Peptidase M16 C-terminal" evidence="5">
    <location>
        <begin position="191"/>
        <end position="363"/>
    </location>
</feature>
<dbReference type="InterPro" id="IPR050361">
    <property type="entry name" value="MPP/UQCRC_Complex"/>
</dbReference>
<feature type="domain" description="Peptidase M16 N-terminal" evidence="4">
    <location>
        <begin position="44"/>
        <end position="185"/>
    </location>
</feature>
<dbReference type="CTD" id="39846"/>
<gene>
    <name evidence="6" type="primary">QCR2</name>
</gene>
<dbReference type="Gene3D" id="3.30.830.10">
    <property type="entry name" value="Metalloenzyme, LuxS/M16 peptidase-like"/>
    <property type="match status" value="2"/>
</dbReference>
<comment type="subcellular location">
    <subcellularLocation>
        <location evidence="1">Mitochondrion</location>
    </subcellularLocation>
</comment>
<dbReference type="GO" id="GO:0005739">
    <property type="term" value="C:mitochondrion"/>
    <property type="evidence" value="ECO:0007669"/>
    <property type="project" value="UniProtKB-SubCell"/>
</dbReference>
<keyword evidence="3" id="KW-0496">Mitochondrion</keyword>
<dbReference type="Pfam" id="PF00675">
    <property type="entry name" value="Peptidase_M16"/>
    <property type="match status" value="1"/>
</dbReference>
<keyword evidence="2" id="KW-0809">Transit peptide</keyword>
<protein>
    <submittedName>
        <fullName evidence="6">Cytochrome b-c1 complex subunit 2, mitochondrial</fullName>
    </submittedName>
</protein>
<dbReference type="SUPFAM" id="SSF63411">
    <property type="entry name" value="LuxS/MPP-like metallohydrolase"/>
    <property type="match status" value="2"/>
</dbReference>
<organism evidence="6">
    <name type="scientific">Bactrocera dorsalis</name>
    <name type="common">Oriental fruit fly</name>
    <name type="synonym">Dacus dorsalis</name>
    <dbReference type="NCBI Taxonomy" id="27457"/>
    <lineage>
        <taxon>Eukaryota</taxon>
        <taxon>Metazoa</taxon>
        <taxon>Ecdysozoa</taxon>
        <taxon>Arthropoda</taxon>
        <taxon>Hexapoda</taxon>
        <taxon>Insecta</taxon>
        <taxon>Pterygota</taxon>
        <taxon>Neoptera</taxon>
        <taxon>Endopterygota</taxon>
        <taxon>Diptera</taxon>
        <taxon>Brachycera</taxon>
        <taxon>Muscomorpha</taxon>
        <taxon>Tephritoidea</taxon>
        <taxon>Tephritidae</taxon>
        <taxon>Bactrocera</taxon>
        <taxon>Bactrocera</taxon>
    </lineage>
</organism>
<evidence type="ECO:0000256" key="3">
    <source>
        <dbReference type="ARBA" id="ARBA00023128"/>
    </source>
</evidence>